<dbReference type="Gene3D" id="1.10.15.40">
    <property type="entry name" value="Electron transport complex subunit B, putative Fe-S cluster"/>
    <property type="match status" value="1"/>
</dbReference>
<evidence type="ECO:0000256" key="3">
    <source>
        <dbReference type="ARBA" id="ARBA00023004"/>
    </source>
</evidence>
<dbReference type="InterPro" id="IPR017900">
    <property type="entry name" value="4Fe4S_Fe_S_CS"/>
</dbReference>
<organism evidence="7 8">
    <name type="scientific">Serpentinicella alkaliphila</name>
    <dbReference type="NCBI Taxonomy" id="1734049"/>
    <lineage>
        <taxon>Bacteria</taxon>
        <taxon>Bacillati</taxon>
        <taxon>Bacillota</taxon>
        <taxon>Clostridia</taxon>
        <taxon>Peptostreptococcales</taxon>
        <taxon>Natronincolaceae</taxon>
        <taxon>Serpentinicella</taxon>
    </lineage>
</organism>
<keyword evidence="4" id="KW-0411">Iron-sulfur</keyword>
<dbReference type="Gene3D" id="3.40.950.10">
    <property type="entry name" value="Fe-only Hydrogenase (Larger Subunit), Chain L, domain 3"/>
    <property type="match status" value="1"/>
</dbReference>
<dbReference type="InterPro" id="IPR007202">
    <property type="entry name" value="4Fe-4S_dom"/>
</dbReference>
<name>A0A4R2TC89_9FIRM</name>
<feature type="domain" description="4Fe-4S" evidence="6">
    <location>
        <begin position="359"/>
        <end position="412"/>
    </location>
</feature>
<dbReference type="SUPFAM" id="SSF54862">
    <property type="entry name" value="4Fe-4S ferredoxins"/>
    <property type="match status" value="1"/>
</dbReference>
<dbReference type="PANTHER" id="PTHR43560:SF1">
    <property type="entry name" value="ION-TRANSLOCATING OXIDOREDUCTASE COMPLEX SUBUNIT B"/>
    <property type="match status" value="1"/>
</dbReference>
<dbReference type="PROSITE" id="PS00198">
    <property type="entry name" value="4FE4S_FER_1"/>
    <property type="match status" value="2"/>
</dbReference>
<evidence type="ECO:0000259" key="6">
    <source>
        <dbReference type="PROSITE" id="PS51656"/>
    </source>
</evidence>
<keyword evidence="3" id="KW-0408">Iron</keyword>
<dbReference type="Pfam" id="PF13237">
    <property type="entry name" value="Fer4_10"/>
    <property type="match status" value="1"/>
</dbReference>
<dbReference type="RefSeq" id="WP_132848993.1">
    <property type="nucleotide sequence ID" value="NZ_CP058648.1"/>
</dbReference>
<evidence type="ECO:0000256" key="4">
    <source>
        <dbReference type="ARBA" id="ARBA00023014"/>
    </source>
</evidence>
<dbReference type="GO" id="GO:0046872">
    <property type="term" value="F:metal ion binding"/>
    <property type="evidence" value="ECO:0007669"/>
    <property type="project" value="UniProtKB-KW"/>
</dbReference>
<dbReference type="OrthoDB" id="9798098at2"/>
<dbReference type="InterPro" id="IPR004108">
    <property type="entry name" value="Fe_hydrogenase_lsu_C"/>
</dbReference>
<sequence>MDPLVHSISIDPQKCIGCTTCMKRCPIEAIRVKDSKCYIIDSRCINCGHCVNVCPHRALSGITDDINSIFNFPYRIALIDPVLYSQFDLVTDPVKIISVFKDLGFNEVFETSHGADLITNFTKKYIKSASSKPVISSSCPTIIRLIQLRFPELIDNILPIDSPVEISAYMARQNAIKSTKFSCTDIGVFYISPCSARIYSFQHPVGIKYTNITGTISISSLFLDISKLMDNIKETVDFYSSGKAIGWARAGGQSQALEISEFLAVDGIENVISVLEEIENNKINDLLFLECQACTNGCVGGCLTIENSFVARNRIRQISQKFYKYIPEDLFQPEKFLLDQPIEPLNVLKLDKDLSKAIAKMKLIEEVVKDLPNIDCGACGSPSCKALAEDIVQGYSNKSDCIVMLKNNLKIK</sequence>
<evidence type="ECO:0000259" key="5">
    <source>
        <dbReference type="PROSITE" id="PS51379"/>
    </source>
</evidence>
<dbReference type="Pfam" id="PF02906">
    <property type="entry name" value="Fe_hyd_lg_C"/>
    <property type="match status" value="2"/>
</dbReference>
<dbReference type="InterPro" id="IPR050395">
    <property type="entry name" value="4Fe4S_Ferredoxin_RnfB"/>
</dbReference>
<evidence type="ECO:0000256" key="1">
    <source>
        <dbReference type="ARBA" id="ARBA00022485"/>
    </source>
</evidence>
<dbReference type="InterPro" id="IPR009016">
    <property type="entry name" value="Fe_hydrogenase"/>
</dbReference>
<dbReference type="Pfam" id="PF04060">
    <property type="entry name" value="FeS"/>
    <property type="match status" value="1"/>
</dbReference>
<keyword evidence="1" id="KW-0004">4Fe-4S</keyword>
<accession>A0A4R2TC89</accession>
<keyword evidence="8" id="KW-1185">Reference proteome</keyword>
<dbReference type="Gene3D" id="3.30.70.20">
    <property type="match status" value="1"/>
</dbReference>
<dbReference type="Proteomes" id="UP000295504">
    <property type="component" value="Unassembled WGS sequence"/>
</dbReference>
<feature type="domain" description="4Fe-4S ferredoxin-type" evidence="5">
    <location>
        <begin position="36"/>
        <end position="65"/>
    </location>
</feature>
<reference evidence="7 8" key="1">
    <citation type="submission" date="2019-03" db="EMBL/GenBank/DDBJ databases">
        <title>Genomic Encyclopedia of Type Strains, Phase IV (KMG-IV): sequencing the most valuable type-strain genomes for metagenomic binning, comparative biology and taxonomic classification.</title>
        <authorList>
            <person name="Goeker M."/>
        </authorList>
    </citation>
    <scope>NUCLEOTIDE SEQUENCE [LARGE SCALE GENOMIC DNA]</scope>
    <source>
        <strain evidence="7 8">DSM 100013</strain>
    </source>
</reference>
<dbReference type="SUPFAM" id="SSF53920">
    <property type="entry name" value="Fe-only hydrogenase"/>
    <property type="match status" value="1"/>
</dbReference>
<keyword evidence="2" id="KW-0479">Metal-binding</keyword>
<gene>
    <name evidence="7" type="ORF">EDD79_10298</name>
</gene>
<evidence type="ECO:0000313" key="8">
    <source>
        <dbReference type="Proteomes" id="UP000295504"/>
    </source>
</evidence>
<evidence type="ECO:0000256" key="2">
    <source>
        <dbReference type="ARBA" id="ARBA00022723"/>
    </source>
</evidence>
<protein>
    <submittedName>
        <fullName evidence="7">Iron only hydrogenase large subunit-like protein</fullName>
    </submittedName>
</protein>
<dbReference type="GO" id="GO:0051539">
    <property type="term" value="F:4 iron, 4 sulfur cluster binding"/>
    <property type="evidence" value="ECO:0007669"/>
    <property type="project" value="UniProtKB-KW"/>
</dbReference>
<dbReference type="PROSITE" id="PS51379">
    <property type="entry name" value="4FE4S_FER_2"/>
    <property type="match status" value="2"/>
</dbReference>
<proteinExistence type="predicted"/>
<dbReference type="InterPro" id="IPR017896">
    <property type="entry name" value="4Fe4S_Fe-S-bd"/>
</dbReference>
<dbReference type="AlphaFoldDB" id="A0A4R2TC89"/>
<feature type="domain" description="4Fe-4S ferredoxin-type" evidence="5">
    <location>
        <begin position="6"/>
        <end position="35"/>
    </location>
</feature>
<evidence type="ECO:0000313" key="7">
    <source>
        <dbReference type="EMBL" id="TCQ00561.1"/>
    </source>
</evidence>
<dbReference type="PROSITE" id="PS51656">
    <property type="entry name" value="4FE4S"/>
    <property type="match status" value="1"/>
</dbReference>
<comment type="caution">
    <text evidence="7">The sequence shown here is derived from an EMBL/GenBank/DDBJ whole genome shotgun (WGS) entry which is preliminary data.</text>
</comment>
<dbReference type="PANTHER" id="PTHR43560">
    <property type="entry name" value="ION-TRANSLOCATING OXIDOREDUCTASE COMPLEX SUBUNIT B"/>
    <property type="match status" value="1"/>
</dbReference>
<dbReference type="EMBL" id="SLYC01000029">
    <property type="protein sequence ID" value="TCQ00561.1"/>
    <property type="molecule type" value="Genomic_DNA"/>
</dbReference>